<comment type="similarity">
    <text evidence="3">Belongs to the YdjC deacetylase family.</text>
</comment>
<keyword evidence="11" id="KW-1185">Reference proteome</keyword>
<proteinExistence type="inferred from homology"/>
<gene>
    <name evidence="10" type="ORF">JD844_015149</name>
</gene>
<dbReference type="InterPro" id="IPR011330">
    <property type="entry name" value="Glyco_hydro/deAcase_b/a-brl"/>
</dbReference>
<evidence type="ECO:0000256" key="7">
    <source>
        <dbReference type="ARBA" id="ARBA00022842"/>
    </source>
</evidence>
<feature type="region of interest" description="Disordered" evidence="9">
    <location>
        <begin position="1"/>
        <end position="38"/>
    </location>
</feature>
<protein>
    <recommendedName>
        <fullName evidence="4">Carbohydrate deacetylase</fullName>
    </recommendedName>
</protein>
<evidence type="ECO:0000313" key="11">
    <source>
        <dbReference type="Proteomes" id="UP000826234"/>
    </source>
</evidence>
<dbReference type="PANTHER" id="PTHR31609">
    <property type="entry name" value="YDJC DEACETYLASE FAMILY MEMBER"/>
    <property type="match status" value="1"/>
</dbReference>
<feature type="compositionally biased region" description="Basic and acidic residues" evidence="9">
    <location>
        <begin position="61"/>
        <end position="74"/>
    </location>
</feature>
<evidence type="ECO:0000256" key="6">
    <source>
        <dbReference type="ARBA" id="ARBA00022801"/>
    </source>
</evidence>
<reference evidence="10 11" key="1">
    <citation type="journal article" date="2022" name="Gigascience">
        <title>A chromosome-level genome assembly and annotation of the desert horned lizard, Phrynosoma platyrhinos, provides insight into chromosomal rearrangements among reptiles.</title>
        <authorList>
            <person name="Koochekian N."/>
            <person name="Ascanio A."/>
            <person name="Farleigh K."/>
            <person name="Card D.C."/>
            <person name="Schield D.R."/>
            <person name="Castoe T.A."/>
            <person name="Jezkova T."/>
        </authorList>
    </citation>
    <scope>NUCLEOTIDE SEQUENCE [LARGE SCALE GENOMIC DNA]</scope>
    <source>
        <strain evidence="10">NK-2021</strain>
    </source>
</reference>
<comment type="caution">
    <text evidence="10">The sequence shown here is derived from an EMBL/GenBank/DDBJ whole genome shotgun (WGS) entry which is preliminary data.</text>
</comment>
<organism evidence="10 11">
    <name type="scientific">Phrynosoma platyrhinos</name>
    <name type="common">Desert horned lizard</name>
    <dbReference type="NCBI Taxonomy" id="52577"/>
    <lineage>
        <taxon>Eukaryota</taxon>
        <taxon>Metazoa</taxon>
        <taxon>Chordata</taxon>
        <taxon>Craniata</taxon>
        <taxon>Vertebrata</taxon>
        <taxon>Euteleostomi</taxon>
        <taxon>Lepidosauria</taxon>
        <taxon>Squamata</taxon>
        <taxon>Bifurcata</taxon>
        <taxon>Unidentata</taxon>
        <taxon>Episquamata</taxon>
        <taxon>Toxicofera</taxon>
        <taxon>Iguania</taxon>
        <taxon>Phrynosomatidae</taxon>
        <taxon>Phrynosomatinae</taxon>
        <taxon>Phrynosoma</taxon>
    </lineage>
</organism>
<evidence type="ECO:0000256" key="4">
    <source>
        <dbReference type="ARBA" id="ARBA00018477"/>
    </source>
</evidence>
<comment type="cofactor">
    <cofactor evidence="1">
        <name>Mg(2+)</name>
        <dbReference type="ChEBI" id="CHEBI:18420"/>
    </cofactor>
</comment>
<dbReference type="Gene3D" id="3.20.20.370">
    <property type="entry name" value="Glycoside hydrolase/deacetylase"/>
    <property type="match status" value="2"/>
</dbReference>
<sequence length="372" mass="41494">MTPNKLEENHTSAAVDQKGNVGDGAGEETLRNASVSSRAVAKVVSRDYELHRRLGHHWESALRAQSQDKKREGQVRSSSQAPEMTRADRRHRIPIGLHANLSEGSPVCPALKEKSSLLNAEGFFHGKMGIRTALAEGCLNLSEVRRKRCPGCPSPFKAACGWHDGNVMIFATTLMPVEFLASIDDQGESFLSAMKEIRHVFAQVLEEYGIRYTRIPIEPDLPRCDWIDPPLMAFYRSVEKDSLDTVEVFRKHHIRWPDIYIGLSTMGKNMSLVKILGAIDNATAAYLAKETPAVPRSSSLGSDPEAKSVTIELMTHPGYPSILPVGGCGEGPDDFSQSWERLHELETLKNPELQRHYKARNIELCAFRHLEM</sequence>
<keyword evidence="7" id="KW-0460">Magnesium</keyword>
<keyword evidence="5" id="KW-0479">Metal-binding</keyword>
<evidence type="ECO:0000256" key="2">
    <source>
        <dbReference type="ARBA" id="ARBA00003451"/>
    </source>
</evidence>
<dbReference type="SUPFAM" id="SSF88713">
    <property type="entry name" value="Glycoside hydrolase/deacetylase"/>
    <property type="match status" value="2"/>
</dbReference>
<keyword evidence="8" id="KW-0119">Carbohydrate metabolism</keyword>
<accession>A0ABQ7T759</accession>
<comment type="function">
    <text evidence="2">Probably catalyzes the deacetylation of acetylated carbohydrates an important step in the degradation of oligosaccharides.</text>
</comment>
<dbReference type="Proteomes" id="UP000826234">
    <property type="component" value="Unassembled WGS sequence"/>
</dbReference>
<evidence type="ECO:0000313" key="10">
    <source>
        <dbReference type="EMBL" id="KAH0625574.1"/>
    </source>
</evidence>
<keyword evidence="6" id="KW-0378">Hydrolase</keyword>
<dbReference type="EMBL" id="JAIPUX010001211">
    <property type="protein sequence ID" value="KAH0625574.1"/>
    <property type="molecule type" value="Genomic_DNA"/>
</dbReference>
<name>A0ABQ7T759_PHRPL</name>
<feature type="region of interest" description="Disordered" evidence="9">
    <location>
        <begin position="61"/>
        <end position="89"/>
    </location>
</feature>
<evidence type="ECO:0000256" key="3">
    <source>
        <dbReference type="ARBA" id="ARBA00008843"/>
    </source>
</evidence>
<dbReference type="Pfam" id="PF04794">
    <property type="entry name" value="YdjC"/>
    <property type="match status" value="1"/>
</dbReference>
<evidence type="ECO:0000256" key="1">
    <source>
        <dbReference type="ARBA" id="ARBA00001946"/>
    </source>
</evidence>
<dbReference type="PANTHER" id="PTHR31609:SF1">
    <property type="entry name" value="CARBOHYDRATE DEACETYLASE"/>
    <property type="match status" value="1"/>
</dbReference>
<evidence type="ECO:0000256" key="8">
    <source>
        <dbReference type="ARBA" id="ARBA00023277"/>
    </source>
</evidence>
<evidence type="ECO:0000256" key="5">
    <source>
        <dbReference type="ARBA" id="ARBA00022723"/>
    </source>
</evidence>
<feature type="compositionally biased region" description="Basic and acidic residues" evidence="9">
    <location>
        <begin position="1"/>
        <end position="10"/>
    </location>
</feature>
<dbReference type="InterPro" id="IPR006879">
    <property type="entry name" value="YdjC-like"/>
</dbReference>
<evidence type="ECO:0000256" key="9">
    <source>
        <dbReference type="SAM" id="MobiDB-lite"/>
    </source>
</evidence>